<dbReference type="Pfam" id="PF14523">
    <property type="entry name" value="Syntaxin_2"/>
    <property type="match status" value="1"/>
</dbReference>
<dbReference type="GO" id="GO:0006906">
    <property type="term" value="P:vesicle fusion"/>
    <property type="evidence" value="ECO:0007669"/>
    <property type="project" value="TreeGrafter"/>
</dbReference>
<evidence type="ECO:0000256" key="2">
    <source>
        <dbReference type="SAM" id="Phobius"/>
    </source>
</evidence>
<dbReference type="InterPro" id="IPR000727">
    <property type="entry name" value="T_SNARE_dom"/>
</dbReference>
<reference evidence="5" key="1">
    <citation type="journal article" date="2016" name="Proc. Natl. Acad. Sci. U.S.A.">
        <title>Comparative genomics of biotechnologically important yeasts.</title>
        <authorList>
            <person name="Riley R."/>
            <person name="Haridas S."/>
            <person name="Wolfe K.H."/>
            <person name="Lopes M.R."/>
            <person name="Hittinger C.T."/>
            <person name="Goeker M."/>
            <person name="Salamov A.A."/>
            <person name="Wisecaver J.H."/>
            <person name="Long T.M."/>
            <person name="Calvey C.H."/>
            <person name="Aerts A.L."/>
            <person name="Barry K.W."/>
            <person name="Choi C."/>
            <person name="Clum A."/>
            <person name="Coughlan A.Y."/>
            <person name="Deshpande S."/>
            <person name="Douglass A.P."/>
            <person name="Hanson S.J."/>
            <person name="Klenk H.-P."/>
            <person name="LaButti K.M."/>
            <person name="Lapidus A."/>
            <person name="Lindquist E.A."/>
            <person name="Lipzen A.M."/>
            <person name="Meier-Kolthoff J.P."/>
            <person name="Ohm R.A."/>
            <person name="Otillar R.P."/>
            <person name="Pangilinan J.L."/>
            <person name="Peng Y."/>
            <person name="Rokas A."/>
            <person name="Rosa C.A."/>
            <person name="Scheuner C."/>
            <person name="Sibirny A.A."/>
            <person name="Slot J.C."/>
            <person name="Stielow J.B."/>
            <person name="Sun H."/>
            <person name="Kurtzman C.P."/>
            <person name="Blackwell M."/>
            <person name="Grigoriev I.V."/>
            <person name="Jeffries T.W."/>
        </authorList>
    </citation>
    <scope>NUCLEOTIDE SEQUENCE [LARGE SCALE GENOMIC DNA]</scope>
    <source>
        <strain evidence="5">NRRL Y-1626</strain>
    </source>
</reference>
<dbReference type="PROSITE" id="PS50192">
    <property type="entry name" value="T_SNARE"/>
    <property type="match status" value="1"/>
</dbReference>
<dbReference type="PROSITE" id="PS00914">
    <property type="entry name" value="SYNTAXIN"/>
    <property type="match status" value="1"/>
</dbReference>
<comment type="similarity">
    <text evidence="1">Belongs to the syntaxin family.</text>
</comment>
<dbReference type="GO" id="GO:0012505">
    <property type="term" value="C:endomembrane system"/>
    <property type="evidence" value="ECO:0007669"/>
    <property type="project" value="TreeGrafter"/>
</dbReference>
<comment type="caution">
    <text evidence="4">The sequence shown here is derived from an EMBL/GenBank/DDBJ whole genome shotgun (WGS) entry which is preliminary data.</text>
</comment>
<dbReference type="GO" id="GO:0006886">
    <property type="term" value="P:intracellular protein transport"/>
    <property type="evidence" value="ECO:0007669"/>
    <property type="project" value="InterPro"/>
</dbReference>
<dbReference type="InterPro" id="IPR045242">
    <property type="entry name" value="Syntaxin"/>
</dbReference>
<dbReference type="PANTHER" id="PTHR19957">
    <property type="entry name" value="SYNTAXIN"/>
    <property type="match status" value="1"/>
</dbReference>
<keyword evidence="5" id="KW-1185">Reference proteome</keyword>
<dbReference type="SUPFAM" id="SSF47661">
    <property type="entry name" value="t-snare proteins"/>
    <property type="match status" value="1"/>
</dbReference>
<dbReference type="InterPro" id="IPR006011">
    <property type="entry name" value="Syntaxin_N"/>
</dbReference>
<dbReference type="AlphaFoldDB" id="A0A1B7TD08"/>
<dbReference type="GO" id="GO:0048278">
    <property type="term" value="P:vesicle docking"/>
    <property type="evidence" value="ECO:0007669"/>
    <property type="project" value="TreeGrafter"/>
</dbReference>
<dbReference type="EMBL" id="LXPE01000015">
    <property type="protein sequence ID" value="OBA26636.1"/>
    <property type="molecule type" value="Genomic_DNA"/>
</dbReference>
<sequence length="272" mass="31387">MSQNLNTDRFSDSPEFDSLLSSLSHLLFEINGDISTLQQFLETLESGIANDKSIEKITAKSISNIGNTTTKMIELKNIMDKLVKIDNSQLNNQRIISKDKILRDVNFSVKEFKICQQRLGIFNEKLNNQNKAALMQEEESVVAEQQNTNNNSASLSGNHNKMQMIIERHDPSQLELEYKTNMIKQRDQEISQIQSGIQDINLIFKDLSNLVIEQGQMLDTIESNIYNVETNVRMGSQELSKALEYQIRKSKLCFYLFFFLFMILLFTILFTF</sequence>
<dbReference type="Gene3D" id="1.20.58.70">
    <property type="match status" value="1"/>
</dbReference>
<keyword evidence="2" id="KW-0472">Membrane</keyword>
<keyword evidence="2" id="KW-1133">Transmembrane helix</keyword>
<dbReference type="GO" id="GO:0000149">
    <property type="term" value="F:SNARE binding"/>
    <property type="evidence" value="ECO:0007669"/>
    <property type="project" value="TreeGrafter"/>
</dbReference>
<gene>
    <name evidence="4" type="ORF">HANVADRAFT_24769</name>
</gene>
<name>A0A1B7TD08_9ASCO</name>
<dbReference type="GO" id="GO:0005484">
    <property type="term" value="F:SNAP receptor activity"/>
    <property type="evidence" value="ECO:0007669"/>
    <property type="project" value="InterPro"/>
</dbReference>
<dbReference type="CDD" id="cd15840">
    <property type="entry name" value="SNARE_Qa"/>
    <property type="match status" value="1"/>
</dbReference>
<dbReference type="SMART" id="SM00397">
    <property type="entry name" value="t_SNARE"/>
    <property type="match status" value="1"/>
</dbReference>
<dbReference type="GO" id="GO:0006896">
    <property type="term" value="P:Golgi to vacuole transport"/>
    <property type="evidence" value="ECO:0007669"/>
    <property type="project" value="TreeGrafter"/>
</dbReference>
<organism evidence="4 5">
    <name type="scientific">Hanseniaspora valbyensis NRRL Y-1626</name>
    <dbReference type="NCBI Taxonomy" id="766949"/>
    <lineage>
        <taxon>Eukaryota</taxon>
        <taxon>Fungi</taxon>
        <taxon>Dikarya</taxon>
        <taxon>Ascomycota</taxon>
        <taxon>Saccharomycotina</taxon>
        <taxon>Saccharomycetes</taxon>
        <taxon>Saccharomycodales</taxon>
        <taxon>Saccharomycodaceae</taxon>
        <taxon>Hanseniaspora</taxon>
    </lineage>
</organism>
<dbReference type="GO" id="GO:0031201">
    <property type="term" value="C:SNARE complex"/>
    <property type="evidence" value="ECO:0007669"/>
    <property type="project" value="TreeGrafter"/>
</dbReference>
<feature type="transmembrane region" description="Helical" evidence="2">
    <location>
        <begin position="252"/>
        <end position="270"/>
    </location>
</feature>
<evidence type="ECO:0000313" key="4">
    <source>
        <dbReference type="EMBL" id="OBA26636.1"/>
    </source>
</evidence>
<evidence type="ECO:0000256" key="1">
    <source>
        <dbReference type="ARBA" id="ARBA00009063"/>
    </source>
</evidence>
<dbReference type="InterPro" id="IPR006012">
    <property type="entry name" value="Syntaxin/epimorphin_CS"/>
</dbReference>
<evidence type="ECO:0000313" key="5">
    <source>
        <dbReference type="Proteomes" id="UP000092321"/>
    </source>
</evidence>
<accession>A0A1B7TD08</accession>
<dbReference type="Pfam" id="PF05739">
    <property type="entry name" value="SNARE"/>
    <property type="match status" value="1"/>
</dbReference>
<evidence type="ECO:0000259" key="3">
    <source>
        <dbReference type="PROSITE" id="PS50192"/>
    </source>
</evidence>
<protein>
    <submittedName>
        <fullName evidence="4">t-SNARE</fullName>
    </submittedName>
</protein>
<dbReference type="Gene3D" id="1.20.5.110">
    <property type="match status" value="1"/>
</dbReference>
<dbReference type="OrthoDB" id="364348at2759"/>
<feature type="domain" description="T-SNARE coiled-coil homology" evidence="3">
    <location>
        <begin position="180"/>
        <end position="242"/>
    </location>
</feature>
<proteinExistence type="inferred from homology"/>
<dbReference type="Proteomes" id="UP000092321">
    <property type="component" value="Unassembled WGS sequence"/>
</dbReference>
<keyword evidence="2" id="KW-0812">Transmembrane</keyword>
<dbReference type="PANTHER" id="PTHR19957:SF38">
    <property type="entry name" value="LD27581P"/>
    <property type="match status" value="1"/>
</dbReference>
<dbReference type="InterPro" id="IPR010989">
    <property type="entry name" value="SNARE"/>
</dbReference>